<dbReference type="InterPro" id="IPR018797">
    <property type="entry name" value="FAM98"/>
</dbReference>
<feature type="region of interest" description="Disordered" evidence="2">
    <location>
        <begin position="287"/>
        <end position="438"/>
    </location>
</feature>
<dbReference type="PANTHER" id="PTHR31353:SF1">
    <property type="entry name" value="PROTEIN FAM98B"/>
    <property type="match status" value="1"/>
</dbReference>
<evidence type="ECO:0000313" key="3">
    <source>
        <dbReference type="EMBL" id="BET00458.1"/>
    </source>
</evidence>
<organism evidence="3 4">
    <name type="scientific">Nesidiocoris tenuis</name>
    <dbReference type="NCBI Taxonomy" id="355587"/>
    <lineage>
        <taxon>Eukaryota</taxon>
        <taxon>Metazoa</taxon>
        <taxon>Ecdysozoa</taxon>
        <taxon>Arthropoda</taxon>
        <taxon>Hexapoda</taxon>
        <taxon>Insecta</taxon>
        <taxon>Pterygota</taxon>
        <taxon>Neoptera</taxon>
        <taxon>Paraneoptera</taxon>
        <taxon>Hemiptera</taxon>
        <taxon>Heteroptera</taxon>
        <taxon>Panheteroptera</taxon>
        <taxon>Cimicomorpha</taxon>
        <taxon>Miridae</taxon>
        <taxon>Dicyphina</taxon>
        <taxon>Nesidiocoris</taxon>
    </lineage>
</organism>
<gene>
    <name evidence="3" type="ORF">NTJ_13274</name>
</gene>
<comment type="similarity">
    <text evidence="1">Belongs to the FAM98 family.</text>
</comment>
<name>A0ABN7B9Z7_9HEMI</name>
<accession>A0ABN7B9Z7</accession>
<dbReference type="EMBL" id="AP028919">
    <property type="protein sequence ID" value="BET00458.1"/>
    <property type="molecule type" value="Genomic_DNA"/>
</dbReference>
<evidence type="ECO:0000313" key="4">
    <source>
        <dbReference type="Proteomes" id="UP001307889"/>
    </source>
</evidence>
<evidence type="ECO:0008006" key="5">
    <source>
        <dbReference type="Google" id="ProtNLM"/>
    </source>
</evidence>
<evidence type="ECO:0000256" key="2">
    <source>
        <dbReference type="SAM" id="MobiDB-lite"/>
    </source>
</evidence>
<feature type="compositionally biased region" description="Basic and acidic residues" evidence="2">
    <location>
        <begin position="358"/>
        <end position="412"/>
    </location>
</feature>
<feature type="compositionally biased region" description="Gly residues" evidence="2">
    <location>
        <begin position="413"/>
        <end position="430"/>
    </location>
</feature>
<dbReference type="PANTHER" id="PTHR31353">
    <property type="entry name" value="FAM98"/>
    <property type="match status" value="1"/>
</dbReference>
<reference evidence="3 4" key="1">
    <citation type="submission" date="2023-09" db="EMBL/GenBank/DDBJ databases">
        <title>Nesidiocoris tenuis whole genome shotgun sequence.</title>
        <authorList>
            <person name="Shibata T."/>
            <person name="Shimoda M."/>
            <person name="Kobayashi T."/>
            <person name="Uehara T."/>
        </authorList>
    </citation>
    <scope>NUCLEOTIDE SEQUENCE [LARGE SCALE GENOMIC DNA]</scope>
    <source>
        <strain evidence="3 4">Japan</strain>
    </source>
</reference>
<dbReference type="Proteomes" id="UP001307889">
    <property type="component" value="Chromosome 11"/>
</dbReference>
<keyword evidence="4" id="KW-1185">Reference proteome</keyword>
<evidence type="ECO:0000256" key="1">
    <source>
        <dbReference type="ARBA" id="ARBA00007218"/>
    </source>
</evidence>
<dbReference type="Pfam" id="PF10239">
    <property type="entry name" value="DUF2465"/>
    <property type="match status" value="1"/>
</dbReference>
<protein>
    <recommendedName>
        <fullName evidence="5">Protein FAM98A</fullName>
    </recommendedName>
</protein>
<proteinExistence type="inferred from homology"/>
<sequence length="438" mass="48681">MDLDVLEGLKQLNYPLDENGLKKAVADGPLTYDYTKCVEWLSKEIKHFYNLDEHVNAISSEADTFSFLLELSSFLKELGCLYKSLTEGNAEERLKTRNDRLKLLDFLINELFGARILSVRRPSTSNLKLTINESPTAANLKKMLMALEFPKPPANITPAVMFTKVNSKVQEMSNILISPPLFNGKLNDKQWAALEKVNKDLQEEYEIRRKTLMKRLDVTIQSFQWSERMKGKENEIAETFSSKRNQLTTTTNVKLSDLLAARAHLAQLEKTSSSNVRKNTQCSINKVIIGKVPDRGGRPADQQPPPPEMPSWAPRASGPQGGGGYQGGRGGGRGGGSDRGGRVQGGWNQGGGYQGDRGGYHGDRGGHQGERSHQNDRGYQGDRGHQDRGYQGDRGYHGERNDRGYQGDRGDRGYQGGRGGRGGRGGGRGGYYQHDQRY</sequence>
<feature type="compositionally biased region" description="Gly residues" evidence="2">
    <location>
        <begin position="319"/>
        <end position="357"/>
    </location>
</feature>